<evidence type="ECO:0000256" key="5">
    <source>
        <dbReference type="ARBA" id="ARBA00022692"/>
    </source>
</evidence>
<keyword evidence="4 12" id="KW-0894">Sodium channel</keyword>
<evidence type="ECO:0000256" key="4">
    <source>
        <dbReference type="ARBA" id="ARBA00022461"/>
    </source>
</evidence>
<evidence type="ECO:0000256" key="6">
    <source>
        <dbReference type="ARBA" id="ARBA00022989"/>
    </source>
</evidence>
<dbReference type="GO" id="GO:0005886">
    <property type="term" value="C:plasma membrane"/>
    <property type="evidence" value="ECO:0007669"/>
    <property type="project" value="TreeGrafter"/>
</dbReference>
<organism evidence="15 16">
    <name type="scientific">Nephila pilipes</name>
    <name type="common">Giant wood spider</name>
    <name type="synonym">Nephila maculata</name>
    <dbReference type="NCBI Taxonomy" id="299642"/>
    <lineage>
        <taxon>Eukaryota</taxon>
        <taxon>Metazoa</taxon>
        <taxon>Ecdysozoa</taxon>
        <taxon>Arthropoda</taxon>
        <taxon>Chelicerata</taxon>
        <taxon>Arachnida</taxon>
        <taxon>Araneae</taxon>
        <taxon>Araneomorphae</taxon>
        <taxon>Entelegynae</taxon>
        <taxon>Araneoidea</taxon>
        <taxon>Nephilidae</taxon>
        <taxon>Nephila</taxon>
    </lineage>
</organism>
<keyword evidence="16" id="KW-1185">Reference proteome</keyword>
<dbReference type="AlphaFoldDB" id="A0A8X6MCI6"/>
<dbReference type="PRINTS" id="PR01078">
    <property type="entry name" value="AMINACHANNEL"/>
</dbReference>
<comment type="subcellular location">
    <subcellularLocation>
        <location evidence="1">Membrane</location>
        <topology evidence="1">Multi-pass membrane protein</topology>
    </subcellularLocation>
</comment>
<reference evidence="15" key="1">
    <citation type="submission" date="2020-08" db="EMBL/GenBank/DDBJ databases">
        <title>Multicomponent nature underlies the extraordinary mechanical properties of spider dragline silk.</title>
        <authorList>
            <person name="Kono N."/>
            <person name="Nakamura H."/>
            <person name="Mori M."/>
            <person name="Yoshida Y."/>
            <person name="Ohtoshi R."/>
            <person name="Malay A.D."/>
            <person name="Moran D.A.P."/>
            <person name="Tomita M."/>
            <person name="Numata K."/>
            <person name="Arakawa K."/>
        </authorList>
    </citation>
    <scope>NUCLEOTIDE SEQUENCE</scope>
</reference>
<evidence type="ECO:0000256" key="10">
    <source>
        <dbReference type="ARBA" id="ARBA00023201"/>
    </source>
</evidence>
<feature type="region of interest" description="Disordered" evidence="13">
    <location>
        <begin position="1"/>
        <end position="28"/>
    </location>
</feature>
<gene>
    <name evidence="15" type="primary">AVEN_235582_1</name>
    <name evidence="15" type="ORF">NPIL_576451</name>
</gene>
<comment type="similarity">
    <text evidence="2 12">Belongs to the amiloride-sensitive sodium channel (TC 1.A.6) family.</text>
</comment>
<evidence type="ECO:0000256" key="13">
    <source>
        <dbReference type="SAM" id="MobiDB-lite"/>
    </source>
</evidence>
<feature type="compositionally biased region" description="Basic and acidic residues" evidence="13">
    <location>
        <begin position="10"/>
        <end position="26"/>
    </location>
</feature>
<dbReference type="GO" id="GO:0015280">
    <property type="term" value="F:ligand-gated sodium channel activity"/>
    <property type="evidence" value="ECO:0007669"/>
    <property type="project" value="TreeGrafter"/>
</dbReference>
<name>A0A8X6MCI6_NEPPI</name>
<proteinExistence type="inferred from homology"/>
<evidence type="ECO:0000256" key="14">
    <source>
        <dbReference type="SAM" id="Phobius"/>
    </source>
</evidence>
<comment type="caution">
    <text evidence="15">The sequence shown here is derived from an EMBL/GenBank/DDBJ whole genome shotgun (WGS) entry which is preliminary data.</text>
</comment>
<dbReference type="EMBL" id="BMAW01089475">
    <property type="protein sequence ID" value="GFS40089.1"/>
    <property type="molecule type" value="Genomic_DNA"/>
</dbReference>
<dbReference type="OrthoDB" id="6437007at2759"/>
<accession>A0A8X6MCI6</accession>
<evidence type="ECO:0000256" key="11">
    <source>
        <dbReference type="ARBA" id="ARBA00023303"/>
    </source>
</evidence>
<keyword evidence="10 12" id="KW-0739">Sodium transport</keyword>
<dbReference type="InterPro" id="IPR001873">
    <property type="entry name" value="ENaC"/>
</dbReference>
<evidence type="ECO:0000313" key="16">
    <source>
        <dbReference type="Proteomes" id="UP000887013"/>
    </source>
</evidence>
<evidence type="ECO:0000256" key="1">
    <source>
        <dbReference type="ARBA" id="ARBA00004141"/>
    </source>
</evidence>
<evidence type="ECO:0000256" key="9">
    <source>
        <dbReference type="ARBA" id="ARBA00023136"/>
    </source>
</evidence>
<dbReference type="Gene3D" id="1.10.287.770">
    <property type="entry name" value="YojJ-like"/>
    <property type="match status" value="1"/>
</dbReference>
<keyword evidence="9 14" id="KW-0472">Membrane</keyword>
<dbReference type="Pfam" id="PF00858">
    <property type="entry name" value="ASC"/>
    <property type="match status" value="1"/>
</dbReference>
<keyword evidence="3 12" id="KW-0813">Transport</keyword>
<dbReference type="Proteomes" id="UP000887013">
    <property type="component" value="Unassembled WGS sequence"/>
</dbReference>
<keyword evidence="6 14" id="KW-1133">Transmembrane helix</keyword>
<keyword evidence="7" id="KW-0915">Sodium</keyword>
<sequence>MMRIGSISYRNHDSPKKRENKIKTENSVENNGSKLKKLLRANVFWKILKVTFFVVCATCFIKQSIEFFIYYRTFPSTTNIAVATEGVFNQPAVTFCSRNPIQRSKFCTEYPDLCDKPNNLPEFCQKHPHFCKGNSSDLKIPLLGYYTKPSKNAKEIVKKLLYDLNQDRVTHFLTKIPYKKMNITFLKDWKSRNYAKCFSTNFHLYSKDYPEVINIESSEENKLFKMYMFSVKIPQEETFYPWITTQVHFSIHSPFASINPFLKGKAVMPGYEYDVNVQIIAEYLLPHPYRTDCIDYDYFWKKNNKTGPRSQQMCRELCELPSIRECYGCDFFLTMVEKPENVCERNSVCRFHSQVLNKRKLCQRNCKPDCSKIKFQYTIEQKAYEKHVLNLFSKNRGMSMVNIYMKDPEVTTISHIPLYGLGELFSHIGGLIGCWLGISVWASVGIAESTFKTILQLVQYFRKRRREGVLHL</sequence>
<evidence type="ECO:0000313" key="15">
    <source>
        <dbReference type="EMBL" id="GFS40089.1"/>
    </source>
</evidence>
<evidence type="ECO:0000256" key="12">
    <source>
        <dbReference type="RuleBase" id="RU000679"/>
    </source>
</evidence>
<evidence type="ECO:0000256" key="7">
    <source>
        <dbReference type="ARBA" id="ARBA00023053"/>
    </source>
</evidence>
<protein>
    <submittedName>
        <fullName evidence="15">Uncharacterized protein</fullName>
    </submittedName>
</protein>
<dbReference type="PANTHER" id="PTHR11690:SF248">
    <property type="entry name" value="PICKPOCKET 17, ISOFORM A"/>
    <property type="match status" value="1"/>
</dbReference>
<dbReference type="PANTHER" id="PTHR11690">
    <property type="entry name" value="AMILORIDE-SENSITIVE SODIUM CHANNEL-RELATED"/>
    <property type="match status" value="1"/>
</dbReference>
<evidence type="ECO:0000256" key="8">
    <source>
        <dbReference type="ARBA" id="ARBA00023065"/>
    </source>
</evidence>
<evidence type="ECO:0000256" key="3">
    <source>
        <dbReference type="ARBA" id="ARBA00022448"/>
    </source>
</evidence>
<feature type="transmembrane region" description="Helical" evidence="14">
    <location>
        <begin position="43"/>
        <end position="65"/>
    </location>
</feature>
<keyword evidence="5 12" id="KW-0812">Transmembrane</keyword>
<keyword evidence="8 12" id="KW-0406">Ion transport</keyword>
<evidence type="ECO:0000256" key="2">
    <source>
        <dbReference type="ARBA" id="ARBA00007193"/>
    </source>
</evidence>
<keyword evidence="11 12" id="KW-0407">Ion channel</keyword>